<dbReference type="Pfam" id="PF02817">
    <property type="entry name" value="E3_binding"/>
    <property type="match status" value="1"/>
</dbReference>
<dbReference type="Gene3D" id="2.40.50.100">
    <property type="match status" value="1"/>
</dbReference>
<dbReference type="InterPro" id="IPR004167">
    <property type="entry name" value="PSBD"/>
</dbReference>
<dbReference type="InterPro" id="IPR001078">
    <property type="entry name" value="2-oxoacid_DH_actylTfrase"/>
</dbReference>
<dbReference type="EC" id="2.3.1.-" evidence="9"/>
<dbReference type="FunFam" id="3.30.559.10:FF:000004">
    <property type="entry name" value="Acetyltransferase component of pyruvate dehydrogenase complex"/>
    <property type="match status" value="1"/>
</dbReference>
<feature type="domain" description="Peripheral subunit-binding (PSBD)" evidence="11">
    <location>
        <begin position="135"/>
        <end position="172"/>
    </location>
</feature>
<keyword evidence="6 9" id="KW-0012">Acyltransferase</keyword>
<dbReference type="PROSITE" id="PS00189">
    <property type="entry name" value="LIPOYL"/>
    <property type="match status" value="1"/>
</dbReference>
<dbReference type="AlphaFoldDB" id="A0A0H5BWW7"/>
<dbReference type="InterPro" id="IPR050743">
    <property type="entry name" value="2-oxoacid_DH_E2_comp"/>
</dbReference>
<name>A0A0H5BWW7_9ENTR</name>
<dbReference type="Gene3D" id="4.10.320.10">
    <property type="entry name" value="E3-binding domain"/>
    <property type="match status" value="1"/>
</dbReference>
<dbReference type="EMBL" id="LN774881">
    <property type="protein sequence ID" value="CEN32094.1"/>
    <property type="molecule type" value="Genomic_DNA"/>
</dbReference>
<dbReference type="SUPFAM" id="SSF47005">
    <property type="entry name" value="Peripheral subunit-binding domain of 2-oxo acid dehydrogenase complex"/>
    <property type="match status" value="1"/>
</dbReference>
<organism evidence="12 13">
    <name type="scientific">Candidatus Westeberhardia cardiocondylae</name>
    <dbReference type="NCBI Taxonomy" id="1594731"/>
    <lineage>
        <taxon>Bacteria</taxon>
        <taxon>Pseudomonadati</taxon>
        <taxon>Pseudomonadota</taxon>
        <taxon>Gammaproteobacteria</taxon>
        <taxon>Enterobacterales</taxon>
        <taxon>Enterobacteriaceae</taxon>
        <taxon>ant endosymbionts</taxon>
        <taxon>Candidatus Westeberhardia</taxon>
    </lineage>
</organism>
<dbReference type="GO" id="GO:0031405">
    <property type="term" value="F:lipoic acid binding"/>
    <property type="evidence" value="ECO:0007669"/>
    <property type="project" value="TreeGrafter"/>
</dbReference>
<evidence type="ECO:0000259" key="11">
    <source>
        <dbReference type="PROSITE" id="PS51826"/>
    </source>
</evidence>
<evidence type="ECO:0000256" key="8">
    <source>
        <dbReference type="ARBA" id="ARBA00048370"/>
    </source>
</evidence>
<comment type="subunit">
    <text evidence="3">Forms a 24-polypeptide structural core with octahedral symmetry.</text>
</comment>
<feature type="domain" description="Lipoyl-binding" evidence="10">
    <location>
        <begin position="3"/>
        <end position="76"/>
    </location>
</feature>
<dbReference type="STRING" id="1594731.WEOB_140"/>
<keyword evidence="4 9" id="KW-0808">Transferase</keyword>
<dbReference type="GO" id="GO:0006086">
    <property type="term" value="P:pyruvate decarboxylation to acetyl-CoA"/>
    <property type="evidence" value="ECO:0007669"/>
    <property type="project" value="TreeGrafter"/>
</dbReference>
<comment type="function">
    <text evidence="7">The pyruvate dehydrogenase complex catalyzes the overall conversion of pyruvate to acetyl-CoA and CO(2). It contains multiple copies of three enzymatic components: pyruvate dehydrogenase (E1), dihydrolipoamide acetyltransferase (E2) and lipoamide dehydrogenase (E3).</text>
</comment>
<dbReference type="PANTHER" id="PTHR43178:SF2">
    <property type="entry name" value="DIHYDROLIPOYLLYSINE-RESIDUE ACETYLTRANSFERASE COMPONENT OF PYRUVATE DEHYDROGENASE COMPLEX"/>
    <property type="match status" value="1"/>
</dbReference>
<keyword evidence="5 9" id="KW-0450">Lipoyl</keyword>
<keyword evidence="12" id="KW-0670">Pyruvate</keyword>
<dbReference type="GO" id="GO:0004742">
    <property type="term" value="F:dihydrolipoyllysine-residue acetyltransferase activity"/>
    <property type="evidence" value="ECO:0007669"/>
    <property type="project" value="UniProtKB-EC"/>
</dbReference>
<dbReference type="PANTHER" id="PTHR43178">
    <property type="entry name" value="DIHYDROLIPOAMIDE ACETYLTRANSFERASE COMPONENT OF PYRUVATE DEHYDROGENASE COMPLEX"/>
    <property type="match status" value="1"/>
</dbReference>
<dbReference type="PROSITE" id="PS50968">
    <property type="entry name" value="BIOTINYL_LIPOYL"/>
    <property type="match status" value="1"/>
</dbReference>
<dbReference type="Pfam" id="PF00364">
    <property type="entry name" value="Biotin_lipoyl"/>
    <property type="match status" value="1"/>
</dbReference>
<evidence type="ECO:0000256" key="3">
    <source>
        <dbReference type="ARBA" id="ARBA00011484"/>
    </source>
</evidence>
<evidence type="ECO:0000256" key="9">
    <source>
        <dbReference type="RuleBase" id="RU003423"/>
    </source>
</evidence>
<dbReference type="GO" id="GO:0005737">
    <property type="term" value="C:cytoplasm"/>
    <property type="evidence" value="ECO:0007669"/>
    <property type="project" value="TreeGrafter"/>
</dbReference>
<evidence type="ECO:0000256" key="4">
    <source>
        <dbReference type="ARBA" id="ARBA00022679"/>
    </source>
</evidence>
<dbReference type="CDD" id="cd06849">
    <property type="entry name" value="lipoyl_domain"/>
    <property type="match status" value="1"/>
</dbReference>
<sequence length="436" mass="49188">MTIIEVKVPDIGISSAEITEILVSVGNEVVKEQPIILIEGEKTSVEIPSPCNGIVQDIKVNIGDKIKMGSLIMLFKSKDEDIFSDKDKKSDLFLSQEKSFSNDVFGKNNIFKENDVVTFTKQDDVLCKDEKNYVHASPGIRRLAREFGIDLFKISGSGRKGRILREDLAEYVREKIKLSSISVSSFDLFSRVPKWKKSDFEKFGDVEEINLEKIKRFSGLNLHRNWLTVPHITQFDEVDITELELFRKKQNLENKKKNLDLNITLLIFIIKVVAKSLEKLPRFNSSLSEDNKKLFLKKYINIGIAVDTPRGLLVPVLRDVNKKSVVDLTHDLKNILNKTRNGKLILSDTQGGCFTVSNLGGIGGTAFTTIVNVPEVAILGVSKASMKPIWNGEKFVPRLIMPISLSYDHRVIDGADAARFVNFINLIISDIRYLIM</sequence>
<dbReference type="SUPFAM" id="SSF52777">
    <property type="entry name" value="CoA-dependent acyltransferases"/>
    <property type="match status" value="1"/>
</dbReference>
<gene>
    <name evidence="12" type="primary">aceF</name>
    <name evidence="12" type="ORF">WEOB_140</name>
</gene>
<dbReference type="InterPro" id="IPR036625">
    <property type="entry name" value="E3-bd_dom_sf"/>
</dbReference>
<evidence type="ECO:0000256" key="5">
    <source>
        <dbReference type="ARBA" id="ARBA00022823"/>
    </source>
</evidence>
<dbReference type="InterPro" id="IPR023213">
    <property type="entry name" value="CAT-like_dom_sf"/>
</dbReference>
<evidence type="ECO:0000256" key="7">
    <source>
        <dbReference type="ARBA" id="ARBA00025211"/>
    </source>
</evidence>
<dbReference type="KEGG" id="wca:WEOB_140"/>
<protein>
    <recommendedName>
        <fullName evidence="9">Dihydrolipoamide acetyltransferase component of pyruvate dehydrogenase complex</fullName>
        <ecNumber evidence="9">2.3.1.-</ecNumber>
    </recommendedName>
</protein>
<evidence type="ECO:0000256" key="2">
    <source>
        <dbReference type="ARBA" id="ARBA00007317"/>
    </source>
</evidence>
<keyword evidence="13" id="KW-1185">Reference proteome</keyword>
<dbReference type="InterPro" id="IPR003016">
    <property type="entry name" value="2-oxoA_DH_lipoyl-BS"/>
</dbReference>
<evidence type="ECO:0000256" key="1">
    <source>
        <dbReference type="ARBA" id="ARBA00001938"/>
    </source>
</evidence>
<dbReference type="PATRIC" id="fig|1594731.3.peg.128"/>
<comment type="cofactor">
    <cofactor evidence="1 9">
        <name>(R)-lipoate</name>
        <dbReference type="ChEBI" id="CHEBI:83088"/>
    </cofactor>
</comment>
<dbReference type="RefSeq" id="WP_281263992.1">
    <property type="nucleotide sequence ID" value="NZ_LN774881.1"/>
</dbReference>
<dbReference type="Proteomes" id="UP000242753">
    <property type="component" value="Chromosome I"/>
</dbReference>
<dbReference type="SUPFAM" id="SSF51230">
    <property type="entry name" value="Single hybrid motif"/>
    <property type="match status" value="1"/>
</dbReference>
<comment type="similarity">
    <text evidence="2 9">Belongs to the 2-oxoacid dehydrogenase family.</text>
</comment>
<evidence type="ECO:0000313" key="13">
    <source>
        <dbReference type="Proteomes" id="UP000242753"/>
    </source>
</evidence>
<accession>A0A0H5BWW7</accession>
<dbReference type="Pfam" id="PF00198">
    <property type="entry name" value="2-oxoacid_dh"/>
    <property type="match status" value="1"/>
</dbReference>
<evidence type="ECO:0000259" key="10">
    <source>
        <dbReference type="PROSITE" id="PS50968"/>
    </source>
</evidence>
<dbReference type="Gene3D" id="3.30.559.10">
    <property type="entry name" value="Chloramphenicol acetyltransferase-like domain"/>
    <property type="match status" value="1"/>
</dbReference>
<evidence type="ECO:0000313" key="12">
    <source>
        <dbReference type="EMBL" id="CEN32094.1"/>
    </source>
</evidence>
<dbReference type="PROSITE" id="PS51826">
    <property type="entry name" value="PSBD"/>
    <property type="match status" value="1"/>
</dbReference>
<dbReference type="InterPro" id="IPR000089">
    <property type="entry name" value="Biotin_lipoyl"/>
</dbReference>
<proteinExistence type="inferred from homology"/>
<reference evidence="13" key="1">
    <citation type="submission" date="2015-01" db="EMBL/GenBank/DDBJ databases">
        <authorList>
            <person name="Manzano-Marin A."/>
            <person name="Manzano-Marin A."/>
        </authorList>
    </citation>
    <scope>NUCLEOTIDE SEQUENCE [LARGE SCALE GENOMIC DNA]</scope>
    <source>
        <strain evidence="13">obscurior</strain>
    </source>
</reference>
<evidence type="ECO:0000256" key="6">
    <source>
        <dbReference type="ARBA" id="ARBA00023315"/>
    </source>
</evidence>
<dbReference type="InterPro" id="IPR011053">
    <property type="entry name" value="Single_hybrid_motif"/>
</dbReference>
<comment type="catalytic activity">
    <reaction evidence="8">
        <text>N(6)-[(R)-dihydrolipoyl]-L-lysyl-[protein] + acetyl-CoA = N(6)-[(R)-S(8)-acetyldihydrolipoyl]-L-lysyl-[protein] + CoA</text>
        <dbReference type="Rhea" id="RHEA:17017"/>
        <dbReference type="Rhea" id="RHEA-COMP:10475"/>
        <dbReference type="Rhea" id="RHEA-COMP:10478"/>
        <dbReference type="ChEBI" id="CHEBI:57287"/>
        <dbReference type="ChEBI" id="CHEBI:57288"/>
        <dbReference type="ChEBI" id="CHEBI:83100"/>
        <dbReference type="ChEBI" id="CHEBI:83111"/>
        <dbReference type="EC" id="2.3.1.12"/>
    </reaction>
</comment>